<proteinExistence type="predicted"/>
<organism evidence="1 2">
    <name type="scientific">Streptomyces seoulensis</name>
    <dbReference type="NCBI Taxonomy" id="73044"/>
    <lineage>
        <taxon>Bacteria</taxon>
        <taxon>Bacillati</taxon>
        <taxon>Actinomycetota</taxon>
        <taxon>Actinomycetes</taxon>
        <taxon>Kitasatosporales</taxon>
        <taxon>Streptomycetaceae</taxon>
        <taxon>Streptomyces</taxon>
    </lineage>
</organism>
<sequence>MTAYHEIFMHPGHPEETLLADLAEACGVRLRLIGHEGVDYAANVGDAALELELDHDYEEDKGVPFERYRAVLTVRDFTGDKDRERLVAERLFHRLAALQRYWLVLVHDLQRVIDRSAPPGEELYPPV</sequence>
<evidence type="ECO:0000313" key="2">
    <source>
        <dbReference type="Proteomes" id="UP000292547"/>
    </source>
</evidence>
<dbReference type="GeneID" id="300102650"/>
<dbReference type="KEGG" id="sseo:D0Z67_27505"/>
<name>A0A4P6U0L9_STRSO</name>
<evidence type="ECO:0000313" key="1">
    <source>
        <dbReference type="EMBL" id="QBJ93645.1"/>
    </source>
</evidence>
<keyword evidence="2" id="KW-1185">Reference proteome</keyword>
<dbReference type="RefSeq" id="WP_031179290.1">
    <property type="nucleotide sequence ID" value="NZ_CP032229.1"/>
</dbReference>
<dbReference type="AlphaFoldDB" id="A0A4P6U0L9"/>
<gene>
    <name evidence="1" type="ORF">D0Z67_27505</name>
</gene>
<dbReference type="Proteomes" id="UP000292547">
    <property type="component" value="Chromosome"/>
</dbReference>
<dbReference type="EMBL" id="CP032229">
    <property type="protein sequence ID" value="QBJ93645.1"/>
    <property type="molecule type" value="Genomic_DNA"/>
</dbReference>
<reference evidence="1 2" key="1">
    <citation type="submission" date="2018-08" db="EMBL/GenBank/DDBJ databases">
        <title>The complete genome sequence of Streptomyces seoulensis, a pioneer strain for nickel superoxide dismutase discovery.</title>
        <authorList>
            <person name="Shin J."/>
            <person name="Lee J.-S."/>
            <person name="Lee E.-J."/>
            <person name="Youn H.-D."/>
        </authorList>
    </citation>
    <scope>NUCLEOTIDE SEQUENCE [LARGE SCALE GENOMIC DNA]</scope>
    <source>
        <strain evidence="1 2">KCTC 9819</strain>
    </source>
</reference>
<accession>A0A4P6U0L9</accession>
<protein>
    <submittedName>
        <fullName evidence="1">Uncharacterized protein</fullName>
    </submittedName>
</protein>
<dbReference type="OrthoDB" id="4562933at2"/>